<dbReference type="Proteomes" id="UP000308092">
    <property type="component" value="Unassembled WGS sequence"/>
</dbReference>
<evidence type="ECO:0000256" key="1">
    <source>
        <dbReference type="ARBA" id="ARBA00004141"/>
    </source>
</evidence>
<keyword evidence="4" id="KW-0337">GPI-anchor biosynthesis</keyword>
<dbReference type="GO" id="GO:0006506">
    <property type="term" value="P:GPI anchor biosynthetic process"/>
    <property type="evidence" value="ECO:0007669"/>
    <property type="project" value="UniProtKB-UniPathway"/>
</dbReference>
<name>A0A4S3JF72_9EURO</name>
<feature type="region of interest" description="Disordered" evidence="8">
    <location>
        <begin position="406"/>
        <end position="431"/>
    </location>
</feature>
<feature type="compositionally biased region" description="Basic residues" evidence="8">
    <location>
        <begin position="93"/>
        <end position="103"/>
    </location>
</feature>
<evidence type="ECO:0000313" key="9">
    <source>
        <dbReference type="EMBL" id="THC93775.1"/>
    </source>
</evidence>
<keyword evidence="6" id="KW-1133">Transmembrane helix</keyword>
<evidence type="ECO:0000256" key="7">
    <source>
        <dbReference type="ARBA" id="ARBA00023136"/>
    </source>
</evidence>
<dbReference type="InterPro" id="IPR009450">
    <property type="entry name" value="Plno_GlcNAc_GPI2"/>
</dbReference>
<comment type="caution">
    <text evidence="9">The sequence shown here is derived from an EMBL/GenBank/DDBJ whole genome shotgun (WGS) entry which is preliminary data.</text>
</comment>
<feature type="region of interest" description="Disordered" evidence="8">
    <location>
        <begin position="158"/>
        <end position="245"/>
    </location>
</feature>
<comment type="subcellular location">
    <subcellularLocation>
        <location evidence="1">Membrane</location>
        <topology evidence="1">Multi-pass membrane protein</topology>
    </subcellularLocation>
</comment>
<keyword evidence="5" id="KW-0812">Transmembrane</keyword>
<evidence type="ECO:0000256" key="4">
    <source>
        <dbReference type="ARBA" id="ARBA00022502"/>
    </source>
</evidence>
<dbReference type="Pfam" id="PF06432">
    <property type="entry name" value="GPI2"/>
    <property type="match status" value="2"/>
</dbReference>
<evidence type="ECO:0000313" key="10">
    <source>
        <dbReference type="Proteomes" id="UP000308092"/>
    </source>
</evidence>
<dbReference type="GO" id="GO:0000506">
    <property type="term" value="C:glycosylphosphatidylinositol-N-acetylglucosaminyltransferase (GPI-GnT) complex"/>
    <property type="evidence" value="ECO:0007669"/>
    <property type="project" value="TreeGrafter"/>
</dbReference>
<dbReference type="EMBL" id="SOSA01000245">
    <property type="protein sequence ID" value="THC93775.1"/>
    <property type="molecule type" value="Genomic_DNA"/>
</dbReference>
<evidence type="ECO:0000256" key="8">
    <source>
        <dbReference type="SAM" id="MobiDB-lite"/>
    </source>
</evidence>
<dbReference type="STRING" id="1220188.A0A4S3JF72"/>
<sequence length="431" mass="45176">MPSVSDSPAPVPPPVPVETHPYRAAGLKSPAQPRALPDPSRLAPEDAYCSQSLTRIRTASEYDESIRVLNGTAGTVASAAALRPPPAVPGRKEVRKVRGTSRRRRRKGAWKKLLWVKQSYHLQRNPRVRPYDFWPLVADSTVIVQHEQGEVLHAGDRVLEGDDGSSSSSMTSSGHPSGVWPNGQQHKDTGQVHGLGLSMSNESGEPLGRSSAVEGNDGAQEPASPSPGQMAGFATRPDTSKSSLLSARNRQRLSTVKSAFLIYCALLGLSPILKSLTKSTASDSIWTLSCWLLIINIFSITVDQRGSDGVDGAGITAPVDDARVQPDAVLDGGVRAVPHLPTAAATHLLDGPCTFDAGSGDRGGWGGGDHAARRMGSGGGGIDLGQHLDCSGDGGMQLVADQSPEVQERGDGAMGSGSADHSTMGLTDIDT</sequence>
<keyword evidence="10" id="KW-1185">Reference proteome</keyword>
<dbReference type="PANTHER" id="PTHR12982:SF0">
    <property type="entry name" value="PHOSPHATIDYLINOSITOL N-ACETYLGLUCOSAMINYLTRANSFERASE SUBUNIT C"/>
    <property type="match status" value="1"/>
</dbReference>
<dbReference type="VEuPathDB" id="FungiDB:EYZ11_006752"/>
<evidence type="ECO:0000256" key="6">
    <source>
        <dbReference type="ARBA" id="ARBA00022989"/>
    </source>
</evidence>
<evidence type="ECO:0000256" key="2">
    <source>
        <dbReference type="ARBA" id="ARBA00004687"/>
    </source>
</evidence>
<keyword evidence="7" id="KW-0472">Membrane</keyword>
<evidence type="ECO:0000256" key="5">
    <source>
        <dbReference type="ARBA" id="ARBA00022692"/>
    </source>
</evidence>
<accession>A0A4S3JF72</accession>
<feature type="compositionally biased region" description="Low complexity" evidence="8">
    <location>
        <begin position="164"/>
        <end position="178"/>
    </location>
</feature>
<protein>
    <submittedName>
        <fullName evidence="9">Uncharacterized protein</fullName>
    </submittedName>
</protein>
<gene>
    <name evidence="9" type="ORF">EYZ11_006752</name>
</gene>
<reference evidence="9 10" key="1">
    <citation type="submission" date="2019-03" db="EMBL/GenBank/DDBJ databases">
        <title>The genome sequence of a newly discovered highly antifungal drug resistant Aspergillus species, Aspergillus tanneri NIH 1004.</title>
        <authorList>
            <person name="Mounaud S."/>
            <person name="Singh I."/>
            <person name="Joardar V."/>
            <person name="Pakala S."/>
            <person name="Pakala S."/>
            <person name="Venepally P."/>
            <person name="Hoover J."/>
            <person name="Nierman W."/>
            <person name="Chung J."/>
            <person name="Losada L."/>
        </authorList>
    </citation>
    <scope>NUCLEOTIDE SEQUENCE [LARGE SCALE GENOMIC DNA]</scope>
    <source>
        <strain evidence="9 10">NIH1004</strain>
    </source>
</reference>
<comment type="pathway">
    <text evidence="2">Glycolipid biosynthesis; glycosylphosphatidylinositol-anchor biosynthesis.</text>
</comment>
<feature type="region of interest" description="Disordered" evidence="8">
    <location>
        <begin position="1"/>
        <end position="46"/>
    </location>
</feature>
<comment type="similarity">
    <text evidence="3">Belongs to the PIGC family.</text>
</comment>
<dbReference type="PANTHER" id="PTHR12982">
    <property type="entry name" value="PHOSPHATIDYLINOSITOL GLYCAN, CLASS C"/>
    <property type="match status" value="1"/>
</dbReference>
<evidence type="ECO:0000256" key="3">
    <source>
        <dbReference type="ARBA" id="ARBA00008321"/>
    </source>
</evidence>
<proteinExistence type="inferred from homology"/>
<dbReference type="UniPathway" id="UPA00196"/>
<dbReference type="AlphaFoldDB" id="A0A4S3JF72"/>
<feature type="region of interest" description="Disordered" evidence="8">
    <location>
        <begin position="82"/>
        <end position="103"/>
    </location>
</feature>
<organism evidence="9 10">
    <name type="scientific">Aspergillus tanneri</name>
    <dbReference type="NCBI Taxonomy" id="1220188"/>
    <lineage>
        <taxon>Eukaryota</taxon>
        <taxon>Fungi</taxon>
        <taxon>Dikarya</taxon>
        <taxon>Ascomycota</taxon>
        <taxon>Pezizomycotina</taxon>
        <taxon>Eurotiomycetes</taxon>
        <taxon>Eurotiomycetidae</taxon>
        <taxon>Eurotiales</taxon>
        <taxon>Aspergillaceae</taxon>
        <taxon>Aspergillus</taxon>
        <taxon>Aspergillus subgen. Circumdati</taxon>
    </lineage>
</organism>